<dbReference type="GeneID" id="29125353"/>
<keyword evidence="3" id="KW-1185">Reference proteome</keyword>
<organism evidence="2 3">
    <name type="scientific">Bacillus phage SP-15</name>
    <dbReference type="NCBI Taxonomy" id="1792032"/>
    <lineage>
        <taxon>Viruses</taxon>
        <taxon>Duplodnaviria</taxon>
        <taxon>Heunggongvirae</taxon>
        <taxon>Uroviricota</taxon>
        <taxon>Caudoviricetes</taxon>
        <taxon>Thornevirus</taxon>
        <taxon>Thornevirus SP15</taxon>
    </lineage>
</organism>
<reference evidence="2 3" key="1">
    <citation type="submission" date="2015-08" db="EMBL/GenBank/DDBJ databases">
        <authorList>
            <person name="Babu N.S."/>
            <person name="Beckwith C.J."/>
            <person name="Beseler K.G."/>
            <person name="Brison A."/>
            <person name="Carone J.V."/>
            <person name="Caskin T.P."/>
            <person name="Diamond M."/>
            <person name="Durham M.E."/>
            <person name="Foxe J.M."/>
            <person name="Go M."/>
            <person name="Henderson B.A."/>
            <person name="Jones I.B."/>
            <person name="McGettigan J.A."/>
            <person name="Micheletti S.J."/>
            <person name="Nasrallah M.E."/>
            <person name="Ortiz D."/>
            <person name="Piller C.R."/>
            <person name="Privatt S.R."/>
            <person name="Schneider S.L."/>
            <person name="Sharp S."/>
            <person name="Smith T.C."/>
            <person name="Stanton J.D."/>
            <person name="Ullery H.E."/>
            <person name="Wilson R.J."/>
            <person name="Serrano M.G."/>
            <person name="Buck G."/>
            <person name="Lee V."/>
            <person name="Wang Y."/>
            <person name="Carvalho R."/>
            <person name="Voegtly L."/>
            <person name="Shi R."/>
            <person name="Duckworth R."/>
            <person name="Johnson A."/>
            <person name="Loviza R."/>
            <person name="Walstead R."/>
            <person name="Shah Z."/>
            <person name="Kiflezghi M."/>
            <person name="Wade K."/>
            <person name="Ball S.L."/>
            <person name="Bradley K.W."/>
            <person name="Asai D.J."/>
            <person name="Bowman C.A."/>
            <person name="Russell D.A."/>
            <person name="Pope W.H."/>
            <person name="Jacobs-Sera D."/>
            <person name="Hendrix R.W."/>
            <person name="Hatfull G.F."/>
        </authorList>
    </citation>
    <scope>NUCLEOTIDE SEQUENCE [LARGE SCALE GENOMIC DNA]</scope>
</reference>
<dbReference type="EMBL" id="KT624200">
    <property type="protein sequence ID" value="AMM44984.1"/>
    <property type="molecule type" value="Genomic_DNA"/>
</dbReference>
<keyword evidence="1" id="KW-0812">Transmembrane</keyword>
<keyword evidence="1" id="KW-0472">Membrane</keyword>
<feature type="transmembrane region" description="Helical" evidence="1">
    <location>
        <begin position="42"/>
        <end position="65"/>
    </location>
</feature>
<proteinExistence type="predicted"/>
<protein>
    <submittedName>
        <fullName evidence="2">Putative membrane protein</fullName>
    </submittedName>
</protein>
<evidence type="ECO:0000313" key="2">
    <source>
        <dbReference type="EMBL" id="AMM44984.1"/>
    </source>
</evidence>
<evidence type="ECO:0000313" key="3">
    <source>
        <dbReference type="Proteomes" id="UP000203261"/>
    </source>
</evidence>
<feature type="transmembrane region" description="Helical" evidence="1">
    <location>
        <begin position="12"/>
        <end position="30"/>
    </location>
</feature>
<evidence type="ECO:0000256" key="1">
    <source>
        <dbReference type="SAM" id="Phobius"/>
    </source>
</evidence>
<name>A0A127AXP8_9CAUD</name>
<keyword evidence="1" id="KW-1133">Transmembrane helix</keyword>
<dbReference type="KEGG" id="vg:29125353"/>
<sequence length="72" mass="8496">MQYSIYSLPSLPYYWFAIAMLCIWWLRSFRKINIKSTSKKHIRSLLCQLIIISAIAVFSTIMLLITTTDYTN</sequence>
<dbReference type="Proteomes" id="UP000203261">
    <property type="component" value="Segment"/>
</dbReference>
<gene>
    <name evidence="2" type="ORF">SP15_184B</name>
</gene>
<dbReference type="RefSeq" id="YP_009302573.1">
    <property type="nucleotide sequence ID" value="NC_031245.1"/>
</dbReference>
<accession>A0A127AXP8</accession>